<dbReference type="CDD" id="cd09272">
    <property type="entry name" value="RNase_HI_RT_Ty1"/>
    <property type="match status" value="1"/>
</dbReference>
<dbReference type="EMBL" id="JACGWL010000902">
    <property type="protein sequence ID" value="KAK4381324.1"/>
    <property type="molecule type" value="Genomic_DNA"/>
</dbReference>
<evidence type="ECO:0000313" key="1">
    <source>
        <dbReference type="EMBL" id="KAK4381324.1"/>
    </source>
</evidence>
<reference evidence="1" key="1">
    <citation type="submission" date="2020-06" db="EMBL/GenBank/DDBJ databases">
        <authorList>
            <person name="Li T."/>
            <person name="Hu X."/>
            <person name="Zhang T."/>
            <person name="Song X."/>
            <person name="Zhang H."/>
            <person name="Dai N."/>
            <person name="Sheng W."/>
            <person name="Hou X."/>
            <person name="Wei L."/>
        </authorList>
    </citation>
    <scope>NUCLEOTIDE SEQUENCE</scope>
    <source>
        <strain evidence="1">K16</strain>
        <tissue evidence="1">Leaf</tissue>
    </source>
</reference>
<dbReference type="AlphaFoldDB" id="A0AAE1VZE3"/>
<gene>
    <name evidence="1" type="ORF">Sango_2978600</name>
</gene>
<name>A0AAE1VZE3_9LAMI</name>
<protein>
    <submittedName>
        <fullName evidence="1">Retrovirus-related Pol polyprotein from transposon TNT 1-94</fullName>
    </submittedName>
</protein>
<keyword evidence="2" id="KW-1185">Reference proteome</keyword>
<dbReference type="InterPro" id="IPR036397">
    <property type="entry name" value="RNaseH_sf"/>
</dbReference>
<proteinExistence type="predicted"/>
<dbReference type="Proteomes" id="UP001289374">
    <property type="component" value="Unassembled WGS sequence"/>
</dbReference>
<dbReference type="PANTHER" id="PTHR11439:SF491">
    <property type="entry name" value="INTEGRASE CATALYTIC DOMAIN-CONTAINING PROTEIN"/>
    <property type="match status" value="1"/>
</dbReference>
<dbReference type="GO" id="GO:0003676">
    <property type="term" value="F:nucleic acid binding"/>
    <property type="evidence" value="ECO:0007669"/>
    <property type="project" value="InterPro"/>
</dbReference>
<dbReference type="PANTHER" id="PTHR11439">
    <property type="entry name" value="GAG-POL-RELATED RETROTRANSPOSON"/>
    <property type="match status" value="1"/>
</dbReference>
<reference evidence="1" key="2">
    <citation type="journal article" date="2024" name="Plant">
        <title>Genomic evolution and insights into agronomic trait innovations of Sesamum species.</title>
        <authorList>
            <person name="Miao H."/>
            <person name="Wang L."/>
            <person name="Qu L."/>
            <person name="Liu H."/>
            <person name="Sun Y."/>
            <person name="Le M."/>
            <person name="Wang Q."/>
            <person name="Wei S."/>
            <person name="Zheng Y."/>
            <person name="Lin W."/>
            <person name="Duan Y."/>
            <person name="Cao H."/>
            <person name="Xiong S."/>
            <person name="Wang X."/>
            <person name="Wei L."/>
            <person name="Li C."/>
            <person name="Ma Q."/>
            <person name="Ju M."/>
            <person name="Zhao R."/>
            <person name="Li G."/>
            <person name="Mu C."/>
            <person name="Tian Q."/>
            <person name="Mei H."/>
            <person name="Zhang T."/>
            <person name="Gao T."/>
            <person name="Zhang H."/>
        </authorList>
    </citation>
    <scope>NUCLEOTIDE SEQUENCE</scope>
    <source>
        <strain evidence="1">K16</strain>
    </source>
</reference>
<comment type="caution">
    <text evidence="1">The sequence shown here is derived from an EMBL/GenBank/DDBJ whole genome shotgun (WGS) entry which is preliminary data.</text>
</comment>
<organism evidence="1 2">
    <name type="scientific">Sesamum angolense</name>
    <dbReference type="NCBI Taxonomy" id="2727404"/>
    <lineage>
        <taxon>Eukaryota</taxon>
        <taxon>Viridiplantae</taxon>
        <taxon>Streptophyta</taxon>
        <taxon>Embryophyta</taxon>
        <taxon>Tracheophyta</taxon>
        <taxon>Spermatophyta</taxon>
        <taxon>Magnoliopsida</taxon>
        <taxon>eudicotyledons</taxon>
        <taxon>Gunneridae</taxon>
        <taxon>Pentapetalae</taxon>
        <taxon>asterids</taxon>
        <taxon>lamiids</taxon>
        <taxon>Lamiales</taxon>
        <taxon>Pedaliaceae</taxon>
        <taxon>Sesamum</taxon>
    </lineage>
</organism>
<sequence>MTNSKSASVPLAAHFQLCKDQFPKIDSEKAKMEKIPYSNAIGSVMYHMVSTRPDITYAVSCLSRFMSNPGTTNWEALKWLLRYLNGSNNSGIKFSKCSEGVKLMGYVDSNYANDRDNRRSTTSYVFTLCGACISSKSQLQNIVALSTTEAEYIAITEAFKEALWLEGLLKEIGFLKQKVTIFSDSQSRIQLCKNPVFHDRTKHIDVRYHFIRDIVRNGTVNLEKIRSEENPADMGTKFLCWAPALISCDDHLDPPPLDLVQGQIYQNDNISFCLPLSQNLSHSLIAFVAVVDLTLSDQIYKAFVANLCGSISGL</sequence>
<accession>A0AAE1VZE3</accession>
<dbReference type="Gene3D" id="3.30.420.10">
    <property type="entry name" value="Ribonuclease H-like superfamily/Ribonuclease H"/>
    <property type="match status" value="1"/>
</dbReference>
<evidence type="ECO:0000313" key="2">
    <source>
        <dbReference type="Proteomes" id="UP001289374"/>
    </source>
</evidence>